<dbReference type="OrthoDB" id="2828997at2759"/>
<sequence length="435" mass="49980">MIPVFPQEIYNEVIGYLKDNPRALKATALTCRSFVHVSQRHQFSRVVVRPSFPFSVSLPYEFTCIMACCNPPVARLKKLLDDSPHIGRYIEDLELLLCRDRYQWDGWTSFLEFCLPHISKLQTLSVKAELTGFKSEDGCVIGPPEDNNGVDRIMKAFRDTLQLPSFRCLQAYHFDISPFVSYCRHLKEIRLSIPAELIALYDNSADSDPIFLEALRLEISDDSKSSDDIIQDIFLNQGVSLAKLKRLSRIDPGWYDPYPIMDELCDILEECQETLEFLELKVRITDEELDTLKQRKIELPSLRVLHVHLCCGPFIWTSPENEANVITALTDLCCSNDSRTSQLECLMLMAENVNWQCEHIGNLIVEILSDRVRFPNFKKLSWDFGCHLSLARSLVGLIFTDEDVTIPFEMVIKIGVTWCVSIKPFITLRDQVKGR</sequence>
<protein>
    <submittedName>
        <fullName evidence="2">Uncharacterized protein</fullName>
    </submittedName>
</protein>
<proteinExistence type="predicted"/>
<organism evidence="2 3">
    <name type="scientific">Pholiota conissans</name>
    <dbReference type="NCBI Taxonomy" id="109636"/>
    <lineage>
        <taxon>Eukaryota</taxon>
        <taxon>Fungi</taxon>
        <taxon>Dikarya</taxon>
        <taxon>Basidiomycota</taxon>
        <taxon>Agaricomycotina</taxon>
        <taxon>Agaricomycetes</taxon>
        <taxon>Agaricomycetidae</taxon>
        <taxon>Agaricales</taxon>
        <taxon>Agaricineae</taxon>
        <taxon>Strophariaceae</taxon>
        <taxon>Pholiota</taxon>
    </lineage>
</organism>
<feature type="coiled-coil region" evidence="1">
    <location>
        <begin position="261"/>
        <end position="295"/>
    </location>
</feature>
<keyword evidence="1" id="KW-0175">Coiled coil</keyword>
<gene>
    <name evidence="2" type="ORF">BDN70DRAFT_875733</name>
</gene>
<accession>A0A9P6CVN2</accession>
<name>A0A9P6CVN2_9AGAR</name>
<evidence type="ECO:0000256" key="1">
    <source>
        <dbReference type="SAM" id="Coils"/>
    </source>
</evidence>
<dbReference type="EMBL" id="MU155172">
    <property type="protein sequence ID" value="KAF9481941.1"/>
    <property type="molecule type" value="Genomic_DNA"/>
</dbReference>
<evidence type="ECO:0000313" key="3">
    <source>
        <dbReference type="Proteomes" id="UP000807469"/>
    </source>
</evidence>
<evidence type="ECO:0000313" key="2">
    <source>
        <dbReference type="EMBL" id="KAF9481941.1"/>
    </source>
</evidence>
<keyword evidence="3" id="KW-1185">Reference proteome</keyword>
<dbReference type="Proteomes" id="UP000807469">
    <property type="component" value="Unassembled WGS sequence"/>
</dbReference>
<dbReference type="AlphaFoldDB" id="A0A9P6CVN2"/>
<reference evidence="2" key="1">
    <citation type="submission" date="2020-11" db="EMBL/GenBank/DDBJ databases">
        <authorList>
            <consortium name="DOE Joint Genome Institute"/>
            <person name="Ahrendt S."/>
            <person name="Riley R."/>
            <person name="Andreopoulos W."/>
            <person name="Labutti K."/>
            <person name="Pangilinan J."/>
            <person name="Ruiz-Duenas F.J."/>
            <person name="Barrasa J.M."/>
            <person name="Sanchez-Garcia M."/>
            <person name="Camarero S."/>
            <person name="Miyauchi S."/>
            <person name="Serrano A."/>
            <person name="Linde D."/>
            <person name="Babiker R."/>
            <person name="Drula E."/>
            <person name="Ayuso-Fernandez I."/>
            <person name="Pacheco R."/>
            <person name="Padilla G."/>
            <person name="Ferreira P."/>
            <person name="Barriuso J."/>
            <person name="Kellner H."/>
            <person name="Castanera R."/>
            <person name="Alfaro M."/>
            <person name="Ramirez L."/>
            <person name="Pisabarro A.G."/>
            <person name="Kuo A."/>
            <person name="Tritt A."/>
            <person name="Lipzen A."/>
            <person name="He G."/>
            <person name="Yan M."/>
            <person name="Ng V."/>
            <person name="Cullen D."/>
            <person name="Martin F."/>
            <person name="Rosso M.-N."/>
            <person name="Henrissat B."/>
            <person name="Hibbett D."/>
            <person name="Martinez A.T."/>
            <person name="Grigoriev I.V."/>
        </authorList>
    </citation>
    <scope>NUCLEOTIDE SEQUENCE</scope>
    <source>
        <strain evidence="2">CIRM-BRFM 674</strain>
    </source>
</reference>
<comment type="caution">
    <text evidence="2">The sequence shown here is derived from an EMBL/GenBank/DDBJ whole genome shotgun (WGS) entry which is preliminary data.</text>
</comment>